<name>I4YSJ0_9HYPH</name>
<dbReference type="STRING" id="864069.MicloDRAFT_00034850"/>
<dbReference type="AlphaFoldDB" id="I4YSJ0"/>
<keyword evidence="2" id="KW-1185">Reference proteome</keyword>
<accession>I4YSJ0</accession>
<dbReference type="PATRIC" id="fig|864069.3.peg.3799"/>
<evidence type="ECO:0000313" key="1">
    <source>
        <dbReference type="EMBL" id="EIM26932.1"/>
    </source>
</evidence>
<gene>
    <name evidence="1" type="ORF">MicloDRAFT_00034850</name>
</gene>
<dbReference type="EMBL" id="JH660645">
    <property type="protein sequence ID" value="EIM26932.1"/>
    <property type="molecule type" value="Genomic_DNA"/>
</dbReference>
<evidence type="ECO:0000313" key="2">
    <source>
        <dbReference type="Proteomes" id="UP000003947"/>
    </source>
</evidence>
<dbReference type="HOGENOM" id="CLU_2735551_0_0_5"/>
<reference evidence="1 2" key="1">
    <citation type="submission" date="2012-02" db="EMBL/GenBank/DDBJ databases">
        <title>Improved High-Quality Draft sequence of Microvirga sp. WSM3557.</title>
        <authorList>
            <consortium name="US DOE Joint Genome Institute"/>
            <person name="Lucas S."/>
            <person name="Han J."/>
            <person name="Lapidus A."/>
            <person name="Cheng J.-F."/>
            <person name="Goodwin L."/>
            <person name="Pitluck S."/>
            <person name="Peters L."/>
            <person name="Zhang X."/>
            <person name="Detter J.C."/>
            <person name="Han C."/>
            <person name="Tapia R."/>
            <person name="Land M."/>
            <person name="Hauser L."/>
            <person name="Kyrpides N."/>
            <person name="Ivanova N."/>
            <person name="Pagani I."/>
            <person name="Brau L."/>
            <person name="Yates R."/>
            <person name="O'Hara G."/>
            <person name="Rui T."/>
            <person name="Howieson J."/>
            <person name="Reeve W."/>
            <person name="Woyke T."/>
        </authorList>
    </citation>
    <scope>NUCLEOTIDE SEQUENCE [LARGE SCALE GENOMIC DNA]</scope>
    <source>
        <strain evidence="1 2">WSM3557</strain>
    </source>
</reference>
<sequence>MAISGCIALWREGSLARTLTPTPTASCASIEPFLQQHHVAEPRAETLISNKVAPLQEAGSNPGKRVRRTPL</sequence>
<organism evidence="1 2">
    <name type="scientific">Microvirga lotononidis</name>
    <dbReference type="NCBI Taxonomy" id="864069"/>
    <lineage>
        <taxon>Bacteria</taxon>
        <taxon>Pseudomonadati</taxon>
        <taxon>Pseudomonadota</taxon>
        <taxon>Alphaproteobacteria</taxon>
        <taxon>Hyphomicrobiales</taxon>
        <taxon>Methylobacteriaceae</taxon>
        <taxon>Microvirga</taxon>
    </lineage>
</organism>
<proteinExistence type="predicted"/>
<dbReference type="Proteomes" id="UP000003947">
    <property type="component" value="Unassembled WGS sequence"/>
</dbReference>
<protein>
    <submittedName>
        <fullName evidence="1">Uncharacterized protein</fullName>
    </submittedName>
</protein>